<evidence type="ECO:0000313" key="2">
    <source>
        <dbReference type="Proteomes" id="UP001328107"/>
    </source>
</evidence>
<sequence>MVRNDVDPQEVLMRSQAIARLRGMCDNDEQLNAVDALQSTNDVYFRNGIMHVAPRRSRSFTPLPSPCYSITHTLLHPLELPSNSAAAGRKIESQMQCMLKVPELLDSLSACATDSRKTEVQLR</sequence>
<protein>
    <submittedName>
        <fullName evidence="1">Uncharacterized protein</fullName>
    </submittedName>
</protein>
<comment type="caution">
    <text evidence="1">The sequence shown here is derived from an EMBL/GenBank/DDBJ whole genome shotgun (WGS) entry which is preliminary data.</text>
</comment>
<name>A0AAN5CYV0_9BILA</name>
<gene>
    <name evidence="1" type="ORF">PMAYCL1PPCAC_23237</name>
</gene>
<dbReference type="AlphaFoldDB" id="A0AAN5CYV0"/>
<dbReference type="Proteomes" id="UP001328107">
    <property type="component" value="Unassembled WGS sequence"/>
</dbReference>
<keyword evidence="2" id="KW-1185">Reference proteome</keyword>
<feature type="non-terminal residue" evidence="1">
    <location>
        <position position="123"/>
    </location>
</feature>
<proteinExistence type="predicted"/>
<evidence type="ECO:0000313" key="1">
    <source>
        <dbReference type="EMBL" id="GMR53042.1"/>
    </source>
</evidence>
<reference evidence="2" key="1">
    <citation type="submission" date="2022-10" db="EMBL/GenBank/DDBJ databases">
        <title>Genome assembly of Pristionchus species.</title>
        <authorList>
            <person name="Yoshida K."/>
            <person name="Sommer R.J."/>
        </authorList>
    </citation>
    <scope>NUCLEOTIDE SEQUENCE [LARGE SCALE GENOMIC DNA]</scope>
    <source>
        <strain evidence="2">RS5460</strain>
    </source>
</reference>
<organism evidence="1 2">
    <name type="scientific">Pristionchus mayeri</name>
    <dbReference type="NCBI Taxonomy" id="1317129"/>
    <lineage>
        <taxon>Eukaryota</taxon>
        <taxon>Metazoa</taxon>
        <taxon>Ecdysozoa</taxon>
        <taxon>Nematoda</taxon>
        <taxon>Chromadorea</taxon>
        <taxon>Rhabditida</taxon>
        <taxon>Rhabditina</taxon>
        <taxon>Diplogasteromorpha</taxon>
        <taxon>Diplogasteroidea</taxon>
        <taxon>Neodiplogasteridae</taxon>
        <taxon>Pristionchus</taxon>
    </lineage>
</organism>
<accession>A0AAN5CYV0</accession>
<dbReference type="EMBL" id="BTRK01000005">
    <property type="protein sequence ID" value="GMR53042.1"/>
    <property type="molecule type" value="Genomic_DNA"/>
</dbReference>